<dbReference type="SUPFAM" id="SSF55874">
    <property type="entry name" value="ATPase domain of HSP90 chaperone/DNA topoisomerase II/histidine kinase"/>
    <property type="match status" value="1"/>
</dbReference>
<dbReference type="AlphaFoldDB" id="A0A4D8PSM0"/>
<keyword evidence="1" id="KW-0547">Nucleotide-binding</keyword>
<dbReference type="KEGG" id="aare:D3093_17330"/>
<evidence type="ECO:0000313" key="2">
    <source>
        <dbReference type="Proteomes" id="UP000298595"/>
    </source>
</evidence>
<keyword evidence="1" id="KW-0614">Plasmid</keyword>
<reference evidence="1 2" key="1">
    <citation type="submission" date="2018-09" db="EMBL/GenBank/DDBJ databases">
        <title>Whole genome based analysis of evolution and adaptive divergence in Indian and Brazilian strains of Azospirillum brasilense.</title>
        <authorList>
            <person name="Singh C."/>
            <person name="Tripathi A.K."/>
        </authorList>
    </citation>
    <scope>NUCLEOTIDE SEQUENCE [LARGE SCALE GENOMIC DNA]</scope>
    <source>
        <strain evidence="1 2">MTCC4035</strain>
        <plasmid evidence="1 2">p1</plasmid>
    </source>
</reference>
<keyword evidence="1" id="KW-0067">ATP-binding</keyword>
<name>A0A4D8PSM0_9PROT</name>
<geneLocation type="plasmid" evidence="1 2">
    <name>p1</name>
</geneLocation>
<dbReference type="InterPro" id="IPR036890">
    <property type="entry name" value="HATPase_C_sf"/>
</dbReference>
<gene>
    <name evidence="1" type="ORF">D3093_17330</name>
</gene>
<dbReference type="Pfam" id="PF13589">
    <property type="entry name" value="HATPase_c_3"/>
    <property type="match status" value="1"/>
</dbReference>
<accession>A0A4D8PSM0</accession>
<sequence>MAQALRGVGYSLASAIADLVDNSVAAGARNIWIDFHWAGRESWVRVMDDGSGMDEDELFQAMRLGTKNALSQREPKDLGRFGLGLKTASFAQCTRLTVASSKAAKLAVWRWDLDHIARVGDWHLLKGAASGSDTLFEPIRHQDMGTLVLWENLDRVPGVEVYSSKRGEDAFLRAIDDVEAHLAMVFHRYLEGSPPALRLFINGCDERARVQPWDPFLSGHPATLHRPTERIDTRCGLVEVKGFVLPHKDRLDGEQYKDAGGPRGWTAQQGFYVYRNRRLLVAGSWLGLGRPRAWTKEEVHKLARLRIDIPNSADAEWGIDIKKSVARPPTELRPRLTALAEDARTLARRVFVHRGRYGPAEASPNVARVWRSVEKGKSVAYRVDRNHPAVREVLEQAGGLGPSVERMLRIIEETVPFQRIWLDTVEKTDLQPGGFENAPSGEVRALVEVLYRDLRSRIGLTAATAKAQLLNTEPFNRYPELVKGLPDNTGGDA</sequence>
<evidence type="ECO:0000313" key="1">
    <source>
        <dbReference type="EMBL" id="QCN98021.1"/>
    </source>
</evidence>
<dbReference type="Gene3D" id="3.30.565.10">
    <property type="entry name" value="Histidine kinase-like ATPase, C-terminal domain"/>
    <property type="match status" value="1"/>
</dbReference>
<dbReference type="GO" id="GO:0005524">
    <property type="term" value="F:ATP binding"/>
    <property type="evidence" value="ECO:0007669"/>
    <property type="project" value="UniProtKB-KW"/>
</dbReference>
<proteinExistence type="predicted"/>
<protein>
    <submittedName>
        <fullName evidence="1">ATP-binding protein</fullName>
    </submittedName>
</protein>
<dbReference type="EMBL" id="CP032322">
    <property type="protein sequence ID" value="QCN98021.1"/>
    <property type="molecule type" value="Genomic_DNA"/>
</dbReference>
<dbReference type="Proteomes" id="UP000298595">
    <property type="component" value="Plasmid p1"/>
</dbReference>
<organism evidence="1 2">
    <name type="scientific">Azospirillum argentinense</name>
    <dbReference type="NCBI Taxonomy" id="2970906"/>
    <lineage>
        <taxon>Bacteria</taxon>
        <taxon>Pseudomonadati</taxon>
        <taxon>Pseudomonadota</taxon>
        <taxon>Alphaproteobacteria</taxon>
        <taxon>Rhodospirillales</taxon>
        <taxon>Azospirillaceae</taxon>
        <taxon>Azospirillum</taxon>
    </lineage>
</organism>